<accession>G9QHM6</accession>
<dbReference type="NCBIfam" id="NF002966">
    <property type="entry name" value="PRK03640.1"/>
    <property type="match status" value="1"/>
</dbReference>
<dbReference type="UniPathway" id="UPA01057">
    <property type="reaction ID" value="UER00166"/>
</dbReference>
<dbReference type="HOGENOM" id="CLU_000022_59_0_9"/>
<evidence type="ECO:0000256" key="5">
    <source>
        <dbReference type="HAMAP-Rule" id="MF_00731"/>
    </source>
</evidence>
<organism evidence="8 9">
    <name type="scientific">Bacillus smithii 7_3_47FAA</name>
    <dbReference type="NCBI Taxonomy" id="665952"/>
    <lineage>
        <taxon>Bacteria</taxon>
        <taxon>Bacillati</taxon>
        <taxon>Bacillota</taxon>
        <taxon>Bacilli</taxon>
        <taxon>Bacillales</taxon>
        <taxon>Bacillaceae</taxon>
        <taxon>Bacillus</taxon>
    </lineage>
</organism>
<dbReference type="RefSeq" id="WP_003352705.1">
    <property type="nucleotide sequence ID" value="NZ_JH414741.1"/>
</dbReference>
<keyword evidence="9" id="KW-1185">Reference proteome</keyword>
<dbReference type="InterPro" id="IPR042099">
    <property type="entry name" value="ANL_N_sf"/>
</dbReference>
<evidence type="ECO:0000256" key="3">
    <source>
        <dbReference type="ARBA" id="ARBA00022741"/>
    </source>
</evidence>
<dbReference type="GO" id="GO:0031956">
    <property type="term" value="F:medium-chain fatty acid-CoA ligase activity"/>
    <property type="evidence" value="ECO:0007669"/>
    <property type="project" value="TreeGrafter"/>
</dbReference>
<comment type="catalytic activity">
    <reaction evidence="5">
        <text>2-succinylbenzoate + ATP + CoA = 2-succinylbenzoyl-CoA + AMP + diphosphate</text>
        <dbReference type="Rhea" id="RHEA:17009"/>
        <dbReference type="ChEBI" id="CHEBI:18325"/>
        <dbReference type="ChEBI" id="CHEBI:30616"/>
        <dbReference type="ChEBI" id="CHEBI:33019"/>
        <dbReference type="ChEBI" id="CHEBI:57287"/>
        <dbReference type="ChEBI" id="CHEBI:57364"/>
        <dbReference type="ChEBI" id="CHEBI:456215"/>
        <dbReference type="EC" id="6.2.1.26"/>
    </reaction>
</comment>
<dbReference type="InterPro" id="IPR045851">
    <property type="entry name" value="AMP-bd_C_sf"/>
</dbReference>
<dbReference type="InterPro" id="IPR010192">
    <property type="entry name" value="MenE"/>
</dbReference>
<dbReference type="UniPathway" id="UPA00079"/>
<sequence>MAAVLPNFLKQRASLTPDRPAVLFHDQSYTFQDVFEKALKFAEKIASYSISSGDAVALLVKNKPESIFIIYALQQLGAVAVMINTRLTESEISWQITDSEAKLLIYDDEFKDTADRVQNQNGNLEKASIDELKEREPRLTFIAEEWKMDHICSIMYTSGTTGNPKGVLQSYDNHFWSAAGSALNLGLKEDDLWICAVPLFHISGYSILMRSIIYGMTVRLYERFDEEDINNKLINGEGTIISVVTVMLQRLLNNLGNKSYSSRFRCMLLGGGPAPKSILEQCAEKGIPVFQTYGMTETSSQIVTLPPEYSLSKLGSAGKPLFPAQIRIMEDGKVLPPLKAGEIVVKGPNVTKGYLKREDANRERFQDGWLFTGDIGYLDEEGFLYVLDRRSDLIISGGENIYPAEIESVLTGHPDVVEAGVIGVNDANWGQVPVAFLVVKKHAPEEELLDYCRMHLAKYKIPRRFFTVPALPRNASNKLLRRELKQLYREMMKKNAQNSDE</sequence>
<feature type="domain" description="AMP-binding enzyme C-terminal" evidence="7">
    <location>
        <begin position="405"/>
        <end position="478"/>
    </location>
</feature>
<dbReference type="PATRIC" id="fig|665952.3.peg.432"/>
<dbReference type="Gene3D" id="3.40.50.12780">
    <property type="entry name" value="N-terminal domain of ligase-like"/>
    <property type="match status" value="1"/>
</dbReference>
<dbReference type="GO" id="GO:0005524">
    <property type="term" value="F:ATP binding"/>
    <property type="evidence" value="ECO:0007669"/>
    <property type="project" value="UniProtKB-KW"/>
</dbReference>
<comment type="similarity">
    <text evidence="5">Belongs to the ATP-dependent AMP-binding enzyme family. MenE subfamily.</text>
</comment>
<evidence type="ECO:0000256" key="4">
    <source>
        <dbReference type="ARBA" id="ARBA00022840"/>
    </source>
</evidence>
<evidence type="ECO:0000313" key="8">
    <source>
        <dbReference type="EMBL" id="EHL79344.1"/>
    </source>
</evidence>
<proteinExistence type="inferred from homology"/>
<keyword evidence="2 5" id="KW-0436">Ligase</keyword>
<protein>
    <recommendedName>
        <fullName evidence="5">2-succinylbenzoate--CoA ligase</fullName>
        <ecNumber evidence="5">6.2.1.26</ecNumber>
    </recommendedName>
    <alternativeName>
        <fullName evidence="5">o-succinylbenzoyl-CoA synthetase</fullName>
        <shortName evidence="5">OSB-CoA synthetase</shortName>
    </alternativeName>
</protein>
<reference evidence="8 9" key="1">
    <citation type="submission" date="2011-09" db="EMBL/GenBank/DDBJ databases">
        <title>The Genome Sequence of Bacillus smithii 7_3_47FAA.</title>
        <authorList>
            <consortium name="The Broad Institute Genome Sequencing Platform"/>
            <person name="Earl A."/>
            <person name="Ward D."/>
            <person name="Feldgarden M."/>
            <person name="Gevers D."/>
            <person name="Daigneault M."/>
            <person name="Strauss J."/>
            <person name="Allen-Vercoe E."/>
            <person name="Young S.K."/>
            <person name="Zeng Q."/>
            <person name="Gargeya S."/>
            <person name="Fitzgerald M."/>
            <person name="Haas B."/>
            <person name="Abouelleil A."/>
            <person name="Alvarado L."/>
            <person name="Arachchi H.M."/>
            <person name="Berlin A."/>
            <person name="Brown A."/>
            <person name="Chapman S.B."/>
            <person name="Chen Z."/>
            <person name="Dunbar C."/>
            <person name="Freedman E."/>
            <person name="Gearin G."/>
            <person name="Goldberg J."/>
            <person name="Griggs A."/>
            <person name="Gujja S."/>
            <person name="Heiman D."/>
            <person name="Howarth C."/>
            <person name="Larson L."/>
            <person name="Lui A."/>
            <person name="MacDonald P.J.P."/>
            <person name="Montmayeur A."/>
            <person name="Murphy C."/>
            <person name="Neiman D."/>
            <person name="Pearson M."/>
            <person name="Priest M."/>
            <person name="Roberts A."/>
            <person name="Saif S."/>
            <person name="Shea T."/>
            <person name="Shenoy N."/>
            <person name="Sisk P."/>
            <person name="Stolte C."/>
            <person name="Sykes S."/>
            <person name="Wortman J."/>
            <person name="Nusbaum C."/>
            <person name="Birren B."/>
        </authorList>
    </citation>
    <scope>NUCLEOTIDE SEQUENCE [LARGE SCALE GENOMIC DNA]</scope>
    <source>
        <strain evidence="8 9">7_3_47FAA</strain>
    </source>
</reference>
<dbReference type="NCBIfam" id="TIGR01923">
    <property type="entry name" value="menE"/>
    <property type="match status" value="1"/>
</dbReference>
<dbReference type="GO" id="GO:0009234">
    <property type="term" value="P:menaquinone biosynthetic process"/>
    <property type="evidence" value="ECO:0007669"/>
    <property type="project" value="UniProtKB-UniRule"/>
</dbReference>
<dbReference type="CDD" id="cd05912">
    <property type="entry name" value="OSB_CoA_lg"/>
    <property type="match status" value="1"/>
</dbReference>
<dbReference type="InterPro" id="IPR020845">
    <property type="entry name" value="AMP-binding_CS"/>
</dbReference>
<dbReference type="PANTHER" id="PTHR43201">
    <property type="entry name" value="ACYL-COA SYNTHETASE"/>
    <property type="match status" value="1"/>
</dbReference>
<evidence type="ECO:0000259" key="6">
    <source>
        <dbReference type="Pfam" id="PF00501"/>
    </source>
</evidence>
<dbReference type="HAMAP" id="MF_00731">
    <property type="entry name" value="MenE"/>
    <property type="match status" value="1"/>
</dbReference>
<comment type="caution">
    <text evidence="8">The sequence shown here is derived from an EMBL/GenBank/DDBJ whole genome shotgun (WGS) entry which is preliminary data.</text>
</comment>
<dbReference type="GO" id="GO:0008756">
    <property type="term" value="F:o-succinylbenzoate-CoA ligase activity"/>
    <property type="evidence" value="ECO:0007669"/>
    <property type="project" value="UniProtKB-UniRule"/>
</dbReference>
<dbReference type="Gene3D" id="3.30.300.30">
    <property type="match status" value="1"/>
</dbReference>
<evidence type="ECO:0000256" key="2">
    <source>
        <dbReference type="ARBA" id="ARBA00022598"/>
    </source>
</evidence>
<evidence type="ECO:0000259" key="7">
    <source>
        <dbReference type="Pfam" id="PF13193"/>
    </source>
</evidence>
<evidence type="ECO:0000313" key="9">
    <source>
        <dbReference type="Proteomes" id="UP000011747"/>
    </source>
</evidence>
<evidence type="ECO:0000256" key="1">
    <source>
        <dbReference type="ARBA" id="ARBA00022428"/>
    </source>
</evidence>
<comment type="pathway">
    <text evidence="5">Quinol/quinone metabolism; 1,4-dihydroxy-2-naphthoate biosynthesis; 1,4-dihydroxy-2-naphthoate from chorismate: step 5/7.</text>
</comment>
<dbReference type="InterPro" id="IPR000873">
    <property type="entry name" value="AMP-dep_synth/lig_dom"/>
</dbReference>
<name>G9QHM6_9BACI</name>
<keyword evidence="1 5" id="KW-0474">Menaquinone biosynthesis</keyword>
<dbReference type="PROSITE" id="PS00455">
    <property type="entry name" value="AMP_BINDING"/>
    <property type="match status" value="1"/>
</dbReference>
<dbReference type="SUPFAM" id="SSF56801">
    <property type="entry name" value="Acetyl-CoA synthetase-like"/>
    <property type="match status" value="1"/>
</dbReference>
<dbReference type="Pfam" id="PF13193">
    <property type="entry name" value="AMP-binding_C"/>
    <property type="match status" value="1"/>
</dbReference>
<dbReference type="GO" id="GO:0006631">
    <property type="term" value="P:fatty acid metabolic process"/>
    <property type="evidence" value="ECO:0007669"/>
    <property type="project" value="TreeGrafter"/>
</dbReference>
<comment type="function">
    <text evidence="5">Converts 2-succinylbenzoate (OSB) to 2-succinylbenzoyl-CoA (OSB-CoA).</text>
</comment>
<dbReference type="Pfam" id="PF00501">
    <property type="entry name" value="AMP-binding"/>
    <property type="match status" value="1"/>
</dbReference>
<gene>
    <name evidence="5" type="primary">menE</name>
    <name evidence="8" type="ORF">HMPREF1015_03085</name>
</gene>
<keyword evidence="3 5" id="KW-0547">Nucleotide-binding</keyword>
<dbReference type="Proteomes" id="UP000011747">
    <property type="component" value="Unassembled WGS sequence"/>
</dbReference>
<feature type="domain" description="AMP-dependent synthetase/ligase" evidence="6">
    <location>
        <begin position="10"/>
        <end position="355"/>
    </location>
</feature>
<comment type="pathway">
    <text evidence="5">Quinol/quinone metabolism; menaquinone biosynthesis.</text>
</comment>
<dbReference type="EC" id="6.2.1.26" evidence="5"/>
<dbReference type="InterPro" id="IPR025110">
    <property type="entry name" value="AMP-bd_C"/>
</dbReference>
<keyword evidence="4 5" id="KW-0067">ATP-binding</keyword>
<dbReference type="EMBL" id="ACWF01000017">
    <property type="protein sequence ID" value="EHL79344.1"/>
    <property type="molecule type" value="Genomic_DNA"/>
</dbReference>
<dbReference type="AlphaFoldDB" id="G9QHM6"/>
<dbReference type="PANTHER" id="PTHR43201:SF5">
    <property type="entry name" value="MEDIUM-CHAIN ACYL-COA LIGASE ACSF2, MITOCHONDRIAL"/>
    <property type="match status" value="1"/>
</dbReference>